<gene>
    <name evidence="21" type="primary">M6PR</name>
    <name evidence="21" type="ORF">BLAG_LOCUS2989</name>
</gene>
<keyword evidence="14" id="KW-0496">Mitochondrion</keyword>
<evidence type="ECO:0000256" key="19">
    <source>
        <dbReference type="SAM" id="SignalP"/>
    </source>
</evidence>
<dbReference type="Pfam" id="PF09451">
    <property type="entry name" value="ATG27"/>
    <property type="match status" value="1"/>
</dbReference>
<comment type="similarity">
    <text evidence="5">Belongs to the ATG27 family.</text>
</comment>
<feature type="chain" id="PRO_5035441253" description="Autophagy-related protein 27" evidence="19">
    <location>
        <begin position="29"/>
        <end position="249"/>
    </location>
</feature>
<protein>
    <recommendedName>
        <fullName evidence="6">Autophagy-related protein 27</fullName>
    </recommendedName>
</protein>
<keyword evidence="11 18" id="KW-1133">Transmembrane helix</keyword>
<sequence>MKLDGFVWKGFYLPLFFVLLVGPNIVFSQCQKINSCSCRLPSGIIDLSPIGSGNPLYKDLKATQFPDDFLYSWNPCKPFTGEGSCTDVAVCQKSTDGQTTYSLGSQDSAAFGGDNNTVTLGYTGPAPDNRQSEIALTCTSGATQFTVLGEDTSASVYKFELKSPCACPGSSGSCGSSGISGGWIFVIILVVVLVVYLVGGVLFMSLVKKASGAERIPNVEFWKDLPVLVKDGAVLVISPCRKEGKYDSI</sequence>
<evidence type="ECO:0000256" key="18">
    <source>
        <dbReference type="SAM" id="Phobius"/>
    </source>
</evidence>
<evidence type="ECO:0000256" key="10">
    <source>
        <dbReference type="ARBA" id="ARBA00022927"/>
    </source>
</evidence>
<keyword evidence="13" id="KW-0333">Golgi apparatus</keyword>
<dbReference type="EMBL" id="OV696695">
    <property type="protein sequence ID" value="CAH1238349.1"/>
    <property type="molecule type" value="Genomic_DNA"/>
</dbReference>
<evidence type="ECO:0000256" key="2">
    <source>
        <dbReference type="ARBA" id="ARBA00004358"/>
    </source>
</evidence>
<evidence type="ECO:0000256" key="7">
    <source>
        <dbReference type="ARBA" id="ARBA00022448"/>
    </source>
</evidence>
<keyword evidence="7" id="KW-0813">Transport</keyword>
<keyword evidence="12" id="KW-0072">Autophagy</keyword>
<keyword evidence="10" id="KW-0653">Protein transport</keyword>
<dbReference type="SUPFAM" id="SSF50911">
    <property type="entry name" value="Mannose 6-phosphate receptor domain"/>
    <property type="match status" value="1"/>
</dbReference>
<keyword evidence="9 19" id="KW-0732">Signal</keyword>
<evidence type="ECO:0000313" key="22">
    <source>
        <dbReference type="Proteomes" id="UP000838412"/>
    </source>
</evidence>
<evidence type="ECO:0000256" key="9">
    <source>
        <dbReference type="ARBA" id="ARBA00022729"/>
    </source>
</evidence>
<name>A0A8J9W2Q6_BRALA</name>
<dbReference type="GO" id="GO:0034045">
    <property type="term" value="C:phagophore assembly site membrane"/>
    <property type="evidence" value="ECO:0007669"/>
    <property type="project" value="UniProtKB-SubCell"/>
</dbReference>
<dbReference type="OrthoDB" id="29460at2759"/>
<dbReference type="Proteomes" id="UP000838412">
    <property type="component" value="Chromosome 10"/>
</dbReference>
<evidence type="ECO:0000256" key="1">
    <source>
        <dbReference type="ARBA" id="ARBA00004304"/>
    </source>
</evidence>
<feature type="transmembrane region" description="Helical" evidence="18">
    <location>
        <begin position="183"/>
        <end position="207"/>
    </location>
</feature>
<dbReference type="GO" id="GO:0015031">
    <property type="term" value="P:protein transport"/>
    <property type="evidence" value="ECO:0007669"/>
    <property type="project" value="UniProtKB-KW"/>
</dbReference>
<dbReference type="GO" id="GO:0031966">
    <property type="term" value="C:mitochondrial membrane"/>
    <property type="evidence" value="ECO:0007669"/>
    <property type="project" value="UniProtKB-SubCell"/>
</dbReference>
<dbReference type="GO" id="GO:0006914">
    <property type="term" value="P:autophagy"/>
    <property type="evidence" value="ECO:0007669"/>
    <property type="project" value="UniProtKB-KW"/>
</dbReference>
<evidence type="ECO:0000256" key="11">
    <source>
        <dbReference type="ARBA" id="ARBA00022989"/>
    </source>
</evidence>
<evidence type="ECO:0000256" key="6">
    <source>
        <dbReference type="ARBA" id="ARBA00013776"/>
    </source>
</evidence>
<evidence type="ECO:0000256" key="13">
    <source>
        <dbReference type="ARBA" id="ARBA00023034"/>
    </source>
</evidence>
<organism evidence="21 22">
    <name type="scientific">Branchiostoma lanceolatum</name>
    <name type="common">Common lancelet</name>
    <name type="synonym">Amphioxus lanceolatum</name>
    <dbReference type="NCBI Taxonomy" id="7740"/>
    <lineage>
        <taxon>Eukaryota</taxon>
        <taxon>Metazoa</taxon>
        <taxon>Chordata</taxon>
        <taxon>Cephalochordata</taxon>
        <taxon>Leptocardii</taxon>
        <taxon>Amphioxiformes</taxon>
        <taxon>Branchiostomatidae</taxon>
        <taxon>Branchiostoma</taxon>
    </lineage>
</organism>
<evidence type="ECO:0000256" key="15">
    <source>
        <dbReference type="ARBA" id="ARBA00023136"/>
    </source>
</evidence>
<feature type="domain" description="MRH" evidence="20">
    <location>
        <begin position="34"/>
        <end position="169"/>
    </location>
</feature>
<dbReference type="AlphaFoldDB" id="A0A8J9W2Q6"/>
<dbReference type="InterPro" id="IPR018939">
    <property type="entry name" value="Autophagy-rel_prot_27"/>
</dbReference>
<accession>A0A8J9W2Q6</accession>
<dbReference type="GO" id="GO:0005802">
    <property type="term" value="C:trans-Golgi network"/>
    <property type="evidence" value="ECO:0007669"/>
    <property type="project" value="TreeGrafter"/>
</dbReference>
<keyword evidence="16" id="KW-1015">Disulfide bond</keyword>
<feature type="signal peptide" evidence="19">
    <location>
        <begin position="1"/>
        <end position="28"/>
    </location>
</feature>
<evidence type="ECO:0000256" key="16">
    <source>
        <dbReference type="ARBA" id="ARBA00023157"/>
    </source>
</evidence>
<dbReference type="GO" id="GO:0000139">
    <property type="term" value="C:Golgi membrane"/>
    <property type="evidence" value="ECO:0007669"/>
    <property type="project" value="UniProtKB-SubCell"/>
</dbReference>
<dbReference type="PANTHER" id="PTHR15071">
    <property type="entry name" value="MANNOSE-6-PHOSPHATE RECEPTOR FAMILY MEMBER"/>
    <property type="match status" value="1"/>
</dbReference>
<evidence type="ECO:0000256" key="14">
    <source>
        <dbReference type="ARBA" id="ARBA00023128"/>
    </source>
</evidence>
<keyword evidence="22" id="KW-1185">Reference proteome</keyword>
<dbReference type="GO" id="GO:0010008">
    <property type="term" value="C:endosome membrane"/>
    <property type="evidence" value="ECO:0007669"/>
    <property type="project" value="UniProtKB-SubCell"/>
</dbReference>
<evidence type="ECO:0000256" key="17">
    <source>
        <dbReference type="ARBA" id="ARBA00023329"/>
    </source>
</evidence>
<proteinExistence type="inferred from homology"/>
<evidence type="ECO:0000256" key="3">
    <source>
        <dbReference type="ARBA" id="ARBA00004394"/>
    </source>
</evidence>
<dbReference type="Gene3D" id="2.70.130.10">
    <property type="entry name" value="Mannose-6-phosphate receptor binding domain"/>
    <property type="match status" value="1"/>
</dbReference>
<evidence type="ECO:0000313" key="21">
    <source>
        <dbReference type="EMBL" id="CAH1238349.1"/>
    </source>
</evidence>
<evidence type="ECO:0000256" key="12">
    <source>
        <dbReference type="ARBA" id="ARBA00023006"/>
    </source>
</evidence>
<evidence type="ECO:0000256" key="5">
    <source>
        <dbReference type="ARBA" id="ARBA00005363"/>
    </source>
</evidence>
<keyword evidence="17" id="KW-0968">Cytoplasmic vesicle</keyword>
<dbReference type="PROSITE" id="PS51914">
    <property type="entry name" value="MRH"/>
    <property type="match status" value="1"/>
</dbReference>
<evidence type="ECO:0000256" key="8">
    <source>
        <dbReference type="ARBA" id="ARBA00022692"/>
    </source>
</evidence>
<dbReference type="FunFam" id="2.70.130.10:FF:000029">
    <property type="entry name" value="uncharacterized protein LOC100184158"/>
    <property type="match status" value="1"/>
</dbReference>
<dbReference type="InterPro" id="IPR044865">
    <property type="entry name" value="MRH_dom"/>
</dbReference>
<reference evidence="21" key="1">
    <citation type="submission" date="2022-01" db="EMBL/GenBank/DDBJ databases">
        <authorList>
            <person name="Braso-Vives M."/>
        </authorList>
    </citation>
    <scope>NUCLEOTIDE SEQUENCE</scope>
</reference>
<evidence type="ECO:0000259" key="20">
    <source>
        <dbReference type="PROSITE" id="PS51914"/>
    </source>
</evidence>
<keyword evidence="15 18" id="KW-0472">Membrane</keyword>
<dbReference type="InterPro" id="IPR009011">
    <property type="entry name" value="Man6P_isomerase_rcpt-bd_dom_sf"/>
</dbReference>
<comment type="subcellular location">
    <subcellularLocation>
        <location evidence="2">Cytoplasmic vesicle membrane</location>
        <topology evidence="2">Single-pass type I membrane protein</topology>
    </subcellularLocation>
    <subcellularLocation>
        <location evidence="3">Golgi apparatus membrane</location>
    </subcellularLocation>
    <subcellularLocation>
        <location evidence="1">Mitochondrion membrane</location>
        <topology evidence="1">Single-pass membrane protein</topology>
    </subcellularLocation>
    <subcellularLocation>
        <location evidence="4">Preautophagosomal structure membrane</location>
        <topology evidence="4">Single-pass type I membrane protein</topology>
    </subcellularLocation>
</comment>
<dbReference type="PANTHER" id="PTHR15071:SF0">
    <property type="entry name" value="MANNOSE 6-PHOSPHATE RECEPTOR-LIKE PROTEIN 1"/>
    <property type="match status" value="1"/>
</dbReference>
<evidence type="ECO:0000256" key="4">
    <source>
        <dbReference type="ARBA" id="ARBA00004472"/>
    </source>
</evidence>
<keyword evidence="8 18" id="KW-0812">Transmembrane</keyword>